<comment type="caution">
    <text evidence="1">The sequence shown here is derived from an EMBL/GenBank/DDBJ whole genome shotgun (WGS) entry which is preliminary data.</text>
</comment>
<dbReference type="EMBL" id="ALJK01000168">
    <property type="protein sequence ID" value="EJN84125.1"/>
    <property type="molecule type" value="Genomic_DNA"/>
</dbReference>
<name>J2ZNL2_ACTNH</name>
<evidence type="ECO:0000313" key="1">
    <source>
        <dbReference type="EMBL" id="EJN84125.1"/>
    </source>
</evidence>
<dbReference type="Proteomes" id="UP000007814">
    <property type="component" value="Unassembled WGS sequence"/>
</dbReference>
<proteinExistence type="predicted"/>
<gene>
    <name evidence="1" type="ORF">HMPREF1129_0624</name>
</gene>
<reference evidence="1 2" key="1">
    <citation type="submission" date="2012-07" db="EMBL/GenBank/DDBJ databases">
        <authorList>
            <person name="Durkin A.S."/>
            <person name="McCorrison J."/>
            <person name="Torralba M."/>
            <person name="Gillis M."/>
            <person name="Methe B."/>
            <person name="Sutton G."/>
            <person name="Nelson K.E."/>
        </authorList>
    </citation>
    <scope>NUCLEOTIDE SEQUENCE [LARGE SCALE GENOMIC DNA]</scope>
    <source>
        <strain evidence="2">ATCC 12104 / DSM 43013 / CCUG 2238 / JCM 8349 / NCTC 10301 / Howell 279</strain>
    </source>
</reference>
<evidence type="ECO:0000313" key="2">
    <source>
        <dbReference type="Proteomes" id="UP000007814"/>
    </source>
</evidence>
<organism evidence="1 2">
    <name type="scientific">Actinomyces naeslundii (strain ATCC 12104 / DSM 43013 / CCUG 2238 / JCM 8349 / NCTC 10301 / Howell 279)</name>
    <dbReference type="NCBI Taxonomy" id="1115803"/>
    <lineage>
        <taxon>Bacteria</taxon>
        <taxon>Bacillati</taxon>
        <taxon>Actinomycetota</taxon>
        <taxon>Actinomycetes</taxon>
        <taxon>Actinomycetales</taxon>
        <taxon>Actinomycetaceae</taxon>
        <taxon>Actinomyces</taxon>
    </lineage>
</organism>
<accession>J2ZNL2</accession>
<dbReference type="AlphaFoldDB" id="J2ZNL2"/>
<protein>
    <submittedName>
        <fullName evidence="1">Uncharacterized protein</fullName>
    </submittedName>
</protein>
<sequence>MVVHHVDVDPVRSTRTVGTRDPIELIGQMRDVAVEDGGVDSRHRVLLIVC</sequence>